<feature type="domain" description="Acyl-CoA thioesterase-like C-terminal" evidence="4">
    <location>
        <begin position="162"/>
        <end position="279"/>
    </location>
</feature>
<dbReference type="VEuPathDB" id="FungiDB:CC1G_04423"/>
<dbReference type="eggNOG" id="KOG3016">
    <property type="taxonomic scope" value="Eukaryota"/>
</dbReference>
<evidence type="ECO:0000313" key="5">
    <source>
        <dbReference type="EMBL" id="EAU93444.2"/>
    </source>
</evidence>
<evidence type="ECO:0000259" key="3">
    <source>
        <dbReference type="Pfam" id="PF13622"/>
    </source>
</evidence>
<dbReference type="OMA" id="HNRVWMK"/>
<protein>
    <submittedName>
        <fullName evidence="5">Thioesterase II</fullName>
    </submittedName>
</protein>
<gene>
    <name evidence="5" type="ORF">CC1G_04423</name>
</gene>
<dbReference type="GO" id="GO:0047617">
    <property type="term" value="F:fatty acyl-CoA hydrolase activity"/>
    <property type="evidence" value="ECO:0007669"/>
    <property type="project" value="InterPro"/>
</dbReference>
<dbReference type="CDD" id="cd03444">
    <property type="entry name" value="Thioesterase_II_repeat1"/>
    <property type="match status" value="1"/>
</dbReference>
<dbReference type="InterPro" id="IPR003703">
    <property type="entry name" value="Acyl_CoA_thio"/>
</dbReference>
<dbReference type="CDD" id="cd03445">
    <property type="entry name" value="Thioesterase_II_repeat2"/>
    <property type="match status" value="1"/>
</dbReference>
<dbReference type="InParanoid" id="A8N0K2"/>
<evidence type="ECO:0000259" key="4">
    <source>
        <dbReference type="Pfam" id="PF20789"/>
    </source>
</evidence>
<dbReference type="STRING" id="240176.A8N0K2"/>
<dbReference type="Gene3D" id="2.40.160.210">
    <property type="entry name" value="Acyl-CoA thioesterase, double hotdog domain"/>
    <property type="match status" value="1"/>
</dbReference>
<sequence>MAETDQVEHEQISTSLEVEKIDVNLFRSKSLWLPLRARGVFGGASPATPIIYSVERIRDGKSYVTRSVKAIQNGQIIFMMLCSFQKPEALQPNHQWPMPQAPPPEECEYQEEKYRRLIAQNGDGMSPKVKELYEAIAYERSRSPVAIKVALEHDVSADGIVRYMYWMRARSIPKYDAPFQKCILGYASDLQFIGTASRVVGLRRGAKEGQNRLGMMSTLDHTLWFYNNDFDFGDWVLYVAHDVVQIDCPAVGSGRAVVTGRIYTRDGKLIAVAAQEGVMRADVRPPKQDAKL</sequence>
<comment type="similarity">
    <text evidence="1">Belongs to the C/M/P thioester hydrolase family.</text>
</comment>
<evidence type="ECO:0000256" key="2">
    <source>
        <dbReference type="ARBA" id="ARBA00022801"/>
    </source>
</evidence>
<dbReference type="KEGG" id="cci:CC1G_04423"/>
<evidence type="ECO:0000256" key="1">
    <source>
        <dbReference type="ARBA" id="ARBA00006538"/>
    </source>
</evidence>
<dbReference type="GO" id="GO:0009062">
    <property type="term" value="P:fatty acid catabolic process"/>
    <property type="evidence" value="ECO:0007669"/>
    <property type="project" value="TreeGrafter"/>
</dbReference>
<name>A8N0K2_COPC7</name>
<dbReference type="PANTHER" id="PTHR11066:SF34">
    <property type="entry name" value="ACYL-COENZYME A THIOESTERASE 8"/>
    <property type="match status" value="1"/>
</dbReference>
<proteinExistence type="inferred from homology"/>
<keyword evidence="2" id="KW-0378">Hydrolase</keyword>
<dbReference type="EMBL" id="AACS02000001">
    <property type="protein sequence ID" value="EAU93444.2"/>
    <property type="molecule type" value="Genomic_DNA"/>
</dbReference>
<dbReference type="OrthoDB" id="68328at2759"/>
<keyword evidence="6" id="KW-1185">Reference proteome</keyword>
<dbReference type="InterPro" id="IPR049450">
    <property type="entry name" value="ACOT8-like_C"/>
</dbReference>
<dbReference type="GO" id="GO:0006637">
    <property type="term" value="P:acyl-CoA metabolic process"/>
    <property type="evidence" value="ECO:0007669"/>
    <property type="project" value="InterPro"/>
</dbReference>
<dbReference type="GeneID" id="6004875"/>
<dbReference type="InterPro" id="IPR029069">
    <property type="entry name" value="HotDog_dom_sf"/>
</dbReference>
<feature type="domain" description="Acyl-CoA thioesterase-like N-terminal HotDog" evidence="3">
    <location>
        <begin position="34"/>
        <end position="85"/>
    </location>
</feature>
<dbReference type="Pfam" id="PF20789">
    <property type="entry name" value="4HBT_3C"/>
    <property type="match status" value="1"/>
</dbReference>
<dbReference type="GO" id="GO:0005782">
    <property type="term" value="C:peroxisomal matrix"/>
    <property type="evidence" value="ECO:0007669"/>
    <property type="project" value="UniProtKB-SubCell"/>
</dbReference>
<dbReference type="Proteomes" id="UP000001861">
    <property type="component" value="Unassembled WGS sequence"/>
</dbReference>
<organism evidence="5 6">
    <name type="scientific">Coprinopsis cinerea (strain Okayama-7 / 130 / ATCC MYA-4618 / FGSC 9003)</name>
    <name type="common">Inky cap fungus</name>
    <name type="synonym">Hormographiella aspergillata</name>
    <dbReference type="NCBI Taxonomy" id="240176"/>
    <lineage>
        <taxon>Eukaryota</taxon>
        <taxon>Fungi</taxon>
        <taxon>Dikarya</taxon>
        <taxon>Basidiomycota</taxon>
        <taxon>Agaricomycotina</taxon>
        <taxon>Agaricomycetes</taxon>
        <taxon>Agaricomycetidae</taxon>
        <taxon>Agaricales</taxon>
        <taxon>Agaricineae</taxon>
        <taxon>Psathyrellaceae</taxon>
        <taxon>Coprinopsis</taxon>
    </lineage>
</organism>
<dbReference type="Pfam" id="PF13622">
    <property type="entry name" value="4HBT_3"/>
    <property type="match status" value="1"/>
</dbReference>
<dbReference type="InterPro" id="IPR042171">
    <property type="entry name" value="Acyl-CoA_hotdog"/>
</dbReference>
<dbReference type="RefSeq" id="XP_001828452.2">
    <property type="nucleotide sequence ID" value="XM_001828400.2"/>
</dbReference>
<reference evidence="5 6" key="1">
    <citation type="journal article" date="2010" name="Proc. Natl. Acad. Sci. U.S.A.">
        <title>Insights into evolution of multicellular fungi from the assembled chromosomes of the mushroom Coprinopsis cinerea (Coprinus cinereus).</title>
        <authorList>
            <person name="Stajich J.E."/>
            <person name="Wilke S.K."/>
            <person name="Ahren D."/>
            <person name="Au C.H."/>
            <person name="Birren B.W."/>
            <person name="Borodovsky M."/>
            <person name="Burns C."/>
            <person name="Canback B."/>
            <person name="Casselton L.A."/>
            <person name="Cheng C.K."/>
            <person name="Deng J."/>
            <person name="Dietrich F.S."/>
            <person name="Fargo D.C."/>
            <person name="Farman M.L."/>
            <person name="Gathman A.C."/>
            <person name="Goldberg J."/>
            <person name="Guigo R."/>
            <person name="Hoegger P.J."/>
            <person name="Hooker J.B."/>
            <person name="Huggins A."/>
            <person name="James T.Y."/>
            <person name="Kamada T."/>
            <person name="Kilaru S."/>
            <person name="Kodira C."/>
            <person name="Kues U."/>
            <person name="Kupfer D."/>
            <person name="Kwan H.S."/>
            <person name="Lomsadze A."/>
            <person name="Li W."/>
            <person name="Lilly W.W."/>
            <person name="Ma L.J."/>
            <person name="Mackey A.J."/>
            <person name="Manning G."/>
            <person name="Martin F."/>
            <person name="Muraguchi H."/>
            <person name="Natvig D.O."/>
            <person name="Palmerini H."/>
            <person name="Ramesh M.A."/>
            <person name="Rehmeyer C.J."/>
            <person name="Roe B.A."/>
            <person name="Shenoy N."/>
            <person name="Stanke M."/>
            <person name="Ter-Hovhannisyan V."/>
            <person name="Tunlid A."/>
            <person name="Velagapudi R."/>
            <person name="Vision T.J."/>
            <person name="Zeng Q."/>
            <person name="Zolan M.E."/>
            <person name="Pukkila P.J."/>
        </authorList>
    </citation>
    <scope>NUCLEOTIDE SEQUENCE [LARGE SCALE GENOMIC DNA]</scope>
    <source>
        <strain evidence="6">Okayama-7 / 130 / ATCC MYA-4618 / FGSC 9003</strain>
    </source>
</reference>
<dbReference type="HOGENOM" id="CLU_032690_1_0_1"/>
<dbReference type="AlphaFoldDB" id="A8N0K2"/>
<dbReference type="InterPro" id="IPR049449">
    <property type="entry name" value="TesB_ACOT8-like_N"/>
</dbReference>
<accession>A8N0K2</accession>
<evidence type="ECO:0000313" key="6">
    <source>
        <dbReference type="Proteomes" id="UP000001861"/>
    </source>
</evidence>
<dbReference type="SUPFAM" id="SSF54637">
    <property type="entry name" value="Thioesterase/thiol ester dehydrase-isomerase"/>
    <property type="match status" value="2"/>
</dbReference>
<comment type="caution">
    <text evidence="5">The sequence shown here is derived from an EMBL/GenBank/DDBJ whole genome shotgun (WGS) entry which is preliminary data.</text>
</comment>
<dbReference type="PANTHER" id="PTHR11066">
    <property type="entry name" value="ACYL-COA THIOESTERASE"/>
    <property type="match status" value="1"/>
</dbReference>